<keyword evidence="4" id="KW-0411">Iron-sulfur</keyword>
<organism evidence="6">
    <name type="scientific">Finegoldia magna</name>
    <name type="common">Peptostreptococcus magnus</name>
    <dbReference type="NCBI Taxonomy" id="1260"/>
    <lineage>
        <taxon>Bacteria</taxon>
        <taxon>Bacillati</taxon>
        <taxon>Bacillota</taxon>
        <taxon>Tissierellia</taxon>
        <taxon>Tissierellales</taxon>
        <taxon>Peptoniphilaceae</taxon>
        <taxon>Finegoldia</taxon>
    </lineage>
</organism>
<sequence>MLDLLNNPINHKIVLFDVIMKMVINMYYVGIDIGSTASKVVVLDDSKKEILFKKVMPTGWSSVETSKTIKEWLESNGVNEDNSKVVATGYGRVSVPFADKVVTEITCHAKGASFFNDTDMTIIDIGGQDTKAISYKNGMVEDFIMNDKCSAGTGKFLEVMANRLGVGLDEMFDLARTGKDVKISSMCTVFAETEIISLIGKGTPKEDIACGVINSIINKVKTLVHRLPATDYYFLTGGFSGNDYMTEHLSQLLSATVETNENARFAGAIGAAVLAR</sequence>
<dbReference type="InterPro" id="IPR051805">
    <property type="entry name" value="Dehydratase_Activator_Redct"/>
</dbReference>
<gene>
    <name evidence="6" type="primary">hgdC</name>
    <name evidence="6" type="ORF">FMLFYP121_00434</name>
</gene>
<evidence type="ECO:0000256" key="3">
    <source>
        <dbReference type="ARBA" id="ARBA00023004"/>
    </source>
</evidence>
<comment type="cofactor">
    <cofactor evidence="1">
        <name>[4Fe-4S] cluster</name>
        <dbReference type="ChEBI" id="CHEBI:49883"/>
    </cofactor>
</comment>
<evidence type="ECO:0000256" key="4">
    <source>
        <dbReference type="ARBA" id="ARBA00023014"/>
    </source>
</evidence>
<evidence type="ECO:0000256" key="2">
    <source>
        <dbReference type="ARBA" id="ARBA00022723"/>
    </source>
</evidence>
<protein>
    <submittedName>
        <fullName evidence="6">Activator of (R)-2-hydroxyglutaryl-CoA dehydratase</fullName>
    </submittedName>
</protein>
<dbReference type="Gene3D" id="3.30.420.40">
    <property type="match status" value="2"/>
</dbReference>
<evidence type="ECO:0000313" key="6">
    <source>
        <dbReference type="EMBL" id="VYT74029.1"/>
    </source>
</evidence>
<dbReference type="EMBL" id="CACRTP010000006">
    <property type="protein sequence ID" value="VYT74029.1"/>
    <property type="molecule type" value="Genomic_DNA"/>
</dbReference>
<dbReference type="GO" id="GO:0046872">
    <property type="term" value="F:metal ion binding"/>
    <property type="evidence" value="ECO:0007669"/>
    <property type="project" value="UniProtKB-KW"/>
</dbReference>
<dbReference type="AlphaFoldDB" id="A0A6N2Z3V4"/>
<name>A0A6N2Z3V4_FINMA</name>
<evidence type="ECO:0000256" key="1">
    <source>
        <dbReference type="ARBA" id="ARBA00001966"/>
    </source>
</evidence>
<proteinExistence type="predicted"/>
<reference evidence="6" key="1">
    <citation type="submission" date="2019-11" db="EMBL/GenBank/DDBJ databases">
        <authorList>
            <person name="Feng L."/>
        </authorList>
    </citation>
    <scope>NUCLEOTIDE SEQUENCE</scope>
    <source>
        <strain evidence="6">FmagnaLFYP121</strain>
    </source>
</reference>
<keyword evidence="2" id="KW-0479">Metal-binding</keyword>
<feature type="domain" description="ATPase BadF/BadG/BcrA/BcrD type" evidence="5">
    <location>
        <begin position="29"/>
        <end position="275"/>
    </location>
</feature>
<dbReference type="NCBIfam" id="TIGR00241">
    <property type="entry name" value="CoA_E_activ"/>
    <property type="match status" value="1"/>
</dbReference>
<dbReference type="Pfam" id="PF01869">
    <property type="entry name" value="BcrAD_BadFG"/>
    <property type="match status" value="1"/>
</dbReference>
<evidence type="ECO:0000259" key="5">
    <source>
        <dbReference type="Pfam" id="PF01869"/>
    </source>
</evidence>
<dbReference type="InterPro" id="IPR008275">
    <property type="entry name" value="CoA_E_activase_dom"/>
</dbReference>
<dbReference type="CDD" id="cd24109">
    <property type="entry name" value="ASKHA_NBD_YjiL-like"/>
    <property type="match status" value="1"/>
</dbReference>
<dbReference type="GO" id="GO:0051536">
    <property type="term" value="F:iron-sulfur cluster binding"/>
    <property type="evidence" value="ECO:0007669"/>
    <property type="project" value="UniProtKB-KW"/>
</dbReference>
<dbReference type="InterPro" id="IPR043129">
    <property type="entry name" value="ATPase_NBD"/>
</dbReference>
<dbReference type="PANTHER" id="PTHR32329:SF2">
    <property type="entry name" value="BIFUNCTIONAL PROTEIN [INCLUDES 2-HYDROXYACYL-COA DEHYDRATASE (N-TER) AND ITS ACTIVATOR DOMAIN (C_TERM)"/>
    <property type="match status" value="1"/>
</dbReference>
<dbReference type="PANTHER" id="PTHR32329">
    <property type="entry name" value="BIFUNCTIONAL PROTEIN [INCLUDES 2-HYDROXYACYL-COA DEHYDRATASE (N-TER) AND ITS ACTIVATOR DOMAIN (C_TERM)-RELATED"/>
    <property type="match status" value="1"/>
</dbReference>
<keyword evidence="3" id="KW-0408">Iron</keyword>
<accession>A0A6N2Z3V4</accession>
<dbReference type="InterPro" id="IPR002731">
    <property type="entry name" value="ATPase_BadF"/>
</dbReference>
<dbReference type="SUPFAM" id="SSF53067">
    <property type="entry name" value="Actin-like ATPase domain"/>
    <property type="match status" value="1"/>
</dbReference>